<keyword evidence="3" id="KW-1185">Reference proteome</keyword>
<dbReference type="EMBL" id="JAFNEN010000097">
    <property type="protein sequence ID" value="KAG8194874.1"/>
    <property type="molecule type" value="Genomic_DNA"/>
</dbReference>
<evidence type="ECO:0000256" key="1">
    <source>
        <dbReference type="SAM" id="MobiDB-lite"/>
    </source>
</evidence>
<feature type="region of interest" description="Disordered" evidence="1">
    <location>
        <begin position="39"/>
        <end position="65"/>
    </location>
</feature>
<gene>
    <name evidence="2" type="ORF">JTE90_029165</name>
</gene>
<name>A0AAV6VFU4_9ARAC</name>
<sequence length="93" mass="10796">MSPFHCFFMQMNLELLARQGEISLKYSHYVPEFGRCYRGNIKGPKHDPTSTSSESDSEEQNKECRLPQKLSALPPSNSYLRYHVSPYVHIFRG</sequence>
<evidence type="ECO:0000313" key="3">
    <source>
        <dbReference type="Proteomes" id="UP000827092"/>
    </source>
</evidence>
<comment type="caution">
    <text evidence="2">The sequence shown here is derived from an EMBL/GenBank/DDBJ whole genome shotgun (WGS) entry which is preliminary data.</text>
</comment>
<evidence type="ECO:0000313" key="2">
    <source>
        <dbReference type="EMBL" id="KAG8194874.1"/>
    </source>
</evidence>
<dbReference type="Proteomes" id="UP000827092">
    <property type="component" value="Unassembled WGS sequence"/>
</dbReference>
<proteinExistence type="predicted"/>
<dbReference type="AlphaFoldDB" id="A0AAV6VFU4"/>
<organism evidence="2 3">
    <name type="scientific">Oedothorax gibbosus</name>
    <dbReference type="NCBI Taxonomy" id="931172"/>
    <lineage>
        <taxon>Eukaryota</taxon>
        <taxon>Metazoa</taxon>
        <taxon>Ecdysozoa</taxon>
        <taxon>Arthropoda</taxon>
        <taxon>Chelicerata</taxon>
        <taxon>Arachnida</taxon>
        <taxon>Araneae</taxon>
        <taxon>Araneomorphae</taxon>
        <taxon>Entelegynae</taxon>
        <taxon>Araneoidea</taxon>
        <taxon>Linyphiidae</taxon>
        <taxon>Erigoninae</taxon>
        <taxon>Oedothorax</taxon>
    </lineage>
</organism>
<accession>A0AAV6VFU4</accession>
<reference evidence="2 3" key="1">
    <citation type="journal article" date="2022" name="Nat. Ecol. Evol.">
        <title>A masculinizing supergene underlies an exaggerated male reproductive morph in a spider.</title>
        <authorList>
            <person name="Hendrickx F."/>
            <person name="De Corte Z."/>
            <person name="Sonet G."/>
            <person name="Van Belleghem S.M."/>
            <person name="Kostlbacher S."/>
            <person name="Vangestel C."/>
        </authorList>
    </citation>
    <scope>NUCLEOTIDE SEQUENCE [LARGE SCALE GENOMIC DNA]</scope>
    <source>
        <strain evidence="2">W744_W776</strain>
    </source>
</reference>
<protein>
    <submittedName>
        <fullName evidence="2">Uncharacterized protein</fullName>
    </submittedName>
</protein>